<dbReference type="InterPro" id="IPR011344">
    <property type="entry name" value="ssDNA-bd"/>
</dbReference>
<keyword evidence="2" id="KW-0234">DNA repair</keyword>
<keyword evidence="1 2" id="KW-0238">DNA-binding</keyword>
<keyword evidence="2" id="KW-0235">DNA replication</keyword>
<reference evidence="5" key="1">
    <citation type="submission" date="2022-02" db="EMBL/GenBank/DDBJ databases">
        <title>Draft Genome Sequence of Bacillus vallismortis Strain BL01, Isolated from Artemisia lerchiana Web. Roots.</title>
        <authorList>
            <person name="Chebotar V.K."/>
            <person name="Gancheva M.S."/>
            <person name="Chizhevskaya E.P."/>
            <person name="Komarova O.V."/>
            <person name="Baganova M.E."/>
            <person name="Zaplatkin A.N."/>
            <person name="Pishchik V.N."/>
        </authorList>
    </citation>
    <scope>NUCLEOTIDE SEQUENCE</scope>
    <source>
        <strain evidence="5">BL01</strain>
    </source>
</reference>
<dbReference type="Proteomes" id="UP001057348">
    <property type="component" value="Chromosome"/>
</dbReference>
<comment type="caution">
    <text evidence="2">Lacks conserved residue(s) required for the propagation of feature annotation.</text>
</comment>
<dbReference type="SUPFAM" id="SSF50249">
    <property type="entry name" value="Nucleic acid-binding proteins"/>
    <property type="match status" value="1"/>
</dbReference>
<evidence type="ECO:0000256" key="4">
    <source>
        <dbReference type="SAM" id="MobiDB-lite"/>
    </source>
</evidence>
<comment type="subunit">
    <text evidence="2">Homotetramer.</text>
</comment>
<evidence type="ECO:0000313" key="6">
    <source>
        <dbReference type="Proteomes" id="UP001057348"/>
    </source>
</evidence>
<comment type="function">
    <text evidence="2">Plays an important role in DNA replication, recombination and repair. Binds to ssDNA and to an array of partner proteins to recruit them to their sites of action during DNA metabolism.</text>
</comment>
<name>A0ABY4XYW6_BACVA</name>
<dbReference type="PROSITE" id="PS50935">
    <property type="entry name" value="SSB"/>
    <property type="match status" value="1"/>
</dbReference>
<evidence type="ECO:0000256" key="2">
    <source>
        <dbReference type="HAMAP-Rule" id="MF_00984"/>
    </source>
</evidence>
<evidence type="ECO:0000256" key="3">
    <source>
        <dbReference type="RuleBase" id="RU000524"/>
    </source>
</evidence>
<dbReference type="NCBIfam" id="TIGR00621">
    <property type="entry name" value="ssb"/>
    <property type="match status" value="1"/>
</dbReference>
<evidence type="ECO:0000313" key="5">
    <source>
        <dbReference type="EMBL" id="USP95531.1"/>
    </source>
</evidence>
<dbReference type="InterPro" id="IPR012340">
    <property type="entry name" value="NA-bd_OB-fold"/>
</dbReference>
<feature type="short sequence motif" description="Important for interaction with partner proteins" evidence="2">
    <location>
        <begin position="168"/>
        <end position="173"/>
    </location>
</feature>
<accession>A0ABY4XYW6</accession>
<protein>
    <recommendedName>
        <fullName evidence="2 3">Single-stranded DNA-binding protein</fullName>
        <shortName evidence="2">SSB</shortName>
    </recommendedName>
</protein>
<dbReference type="Pfam" id="PF00436">
    <property type="entry name" value="SSB"/>
    <property type="match status" value="1"/>
</dbReference>
<keyword evidence="2" id="KW-0233">DNA recombination</keyword>
<dbReference type="EMBL" id="CP092751">
    <property type="protein sequence ID" value="USP95531.1"/>
    <property type="molecule type" value="Genomic_DNA"/>
</dbReference>
<gene>
    <name evidence="5" type="primary">ssbA</name>
    <name evidence="5" type="ORF">MKF32_20490</name>
</gene>
<keyword evidence="6" id="KW-1185">Reference proteome</keyword>
<evidence type="ECO:0000256" key="1">
    <source>
        <dbReference type="ARBA" id="ARBA00023125"/>
    </source>
</evidence>
<organism evidence="5 6">
    <name type="scientific">Bacillus vallismortis</name>
    <dbReference type="NCBI Taxonomy" id="72361"/>
    <lineage>
        <taxon>Bacteria</taxon>
        <taxon>Bacillati</taxon>
        <taxon>Bacillota</taxon>
        <taxon>Bacilli</taxon>
        <taxon>Bacillales</taxon>
        <taxon>Bacillaceae</taxon>
        <taxon>Bacillus</taxon>
    </lineage>
</organism>
<dbReference type="HAMAP" id="MF_00984">
    <property type="entry name" value="SSB"/>
    <property type="match status" value="1"/>
</dbReference>
<dbReference type="PANTHER" id="PTHR10302">
    <property type="entry name" value="SINGLE-STRANDED DNA-BINDING PROTEIN"/>
    <property type="match status" value="1"/>
</dbReference>
<sequence length="173" mass="18829">MLNRVVLVGRLTKDPELRYTPNGAAVATFTLAVNRTFTNQSGEREADFINCVTWRRQAENVANFLKKGSLAGVDGRLQTRNYENQQGQRVFVTEVQAESVQFLEPKSGGGSGSGGYNEGNSGGGQYFGGGQNDNPFGGNQNNNQRRNQGNSFNDDPFANDGKPIDISDDDLPF</sequence>
<feature type="region of interest" description="Disordered" evidence="4">
    <location>
        <begin position="102"/>
        <end position="173"/>
    </location>
</feature>
<dbReference type="InterPro" id="IPR000424">
    <property type="entry name" value="Primosome_PriB/ssb"/>
</dbReference>
<keyword evidence="2" id="KW-0227">DNA damage</keyword>
<dbReference type="PANTHER" id="PTHR10302:SF27">
    <property type="entry name" value="SINGLE-STRANDED DNA-BINDING PROTEIN"/>
    <property type="match status" value="1"/>
</dbReference>
<feature type="compositionally biased region" description="Gly residues" evidence="4">
    <location>
        <begin position="107"/>
        <end position="131"/>
    </location>
</feature>
<feature type="compositionally biased region" description="Low complexity" evidence="4">
    <location>
        <begin position="132"/>
        <end position="153"/>
    </location>
</feature>
<proteinExistence type="inferred from homology"/>
<dbReference type="CDD" id="cd04496">
    <property type="entry name" value="SSB_OBF"/>
    <property type="match status" value="1"/>
</dbReference>
<dbReference type="RefSeq" id="WP_039074877.1">
    <property type="nucleotide sequence ID" value="NZ_CP092751.1"/>
</dbReference>
<dbReference type="GO" id="GO:0003677">
    <property type="term" value="F:DNA binding"/>
    <property type="evidence" value="ECO:0007669"/>
    <property type="project" value="UniProtKB-KW"/>
</dbReference>
<dbReference type="Gene3D" id="2.40.50.140">
    <property type="entry name" value="Nucleic acid-binding proteins"/>
    <property type="match status" value="1"/>
</dbReference>